<dbReference type="GO" id="GO:0006412">
    <property type="term" value="P:translation"/>
    <property type="evidence" value="ECO:0007669"/>
    <property type="project" value="UniProtKB-UniRule"/>
</dbReference>
<evidence type="ECO:0000256" key="2">
    <source>
        <dbReference type="ARBA" id="ARBA00035104"/>
    </source>
</evidence>
<feature type="region of interest" description="Disordered" evidence="5">
    <location>
        <begin position="142"/>
        <end position="181"/>
    </location>
</feature>
<dbReference type="HAMAP" id="MF_00360">
    <property type="entry name" value="Ribosomal_bS6"/>
    <property type="match status" value="1"/>
</dbReference>
<sequence length="181" mass="20249">MTSSRAATPAAARATLTQRIRFQTVMTVLGARPADSPLAASMARRMSAESLTYDLTLLLDPEIEEARREKIVVDVEALIEQHAQLIGRHDWGTRKTAFDVRKRGDVDYRLIQFHATKPLLESLDHALKITDGVLRFRIVKLRPGTPPASDTPPPIAVGGGEGDDRDDRDRDRGRDRDRDRD</sequence>
<gene>
    <name evidence="4" type="primary">rpsF</name>
    <name evidence="6" type="ORF">AVDCRST_MAG69-1207</name>
</gene>
<dbReference type="GO" id="GO:0019843">
    <property type="term" value="F:rRNA binding"/>
    <property type="evidence" value="ECO:0007669"/>
    <property type="project" value="UniProtKB-UniRule"/>
</dbReference>
<feature type="compositionally biased region" description="Basic and acidic residues" evidence="5">
    <location>
        <begin position="165"/>
        <end position="181"/>
    </location>
</feature>
<dbReference type="CDD" id="cd00473">
    <property type="entry name" value="bS6"/>
    <property type="match status" value="1"/>
</dbReference>
<evidence type="ECO:0000313" key="6">
    <source>
        <dbReference type="EMBL" id="CAA9488606.1"/>
    </source>
</evidence>
<organism evidence="6">
    <name type="scientific">uncultured Solirubrobacteraceae bacterium</name>
    <dbReference type="NCBI Taxonomy" id="1162706"/>
    <lineage>
        <taxon>Bacteria</taxon>
        <taxon>Bacillati</taxon>
        <taxon>Actinomycetota</taxon>
        <taxon>Thermoleophilia</taxon>
        <taxon>Solirubrobacterales</taxon>
        <taxon>Solirubrobacteraceae</taxon>
        <taxon>environmental samples</taxon>
    </lineage>
</organism>
<dbReference type="InterPro" id="IPR000529">
    <property type="entry name" value="Ribosomal_bS6"/>
</dbReference>
<accession>A0A6J4S7Y1</accession>
<dbReference type="GO" id="GO:0003735">
    <property type="term" value="F:structural constituent of ribosome"/>
    <property type="evidence" value="ECO:0007669"/>
    <property type="project" value="InterPro"/>
</dbReference>
<dbReference type="InterPro" id="IPR020814">
    <property type="entry name" value="Ribosomal_S6_plastid/chlpt"/>
</dbReference>
<dbReference type="AlphaFoldDB" id="A0A6J4S7Y1"/>
<dbReference type="NCBIfam" id="TIGR00166">
    <property type="entry name" value="S6"/>
    <property type="match status" value="1"/>
</dbReference>
<evidence type="ECO:0000256" key="1">
    <source>
        <dbReference type="ARBA" id="ARBA00009512"/>
    </source>
</evidence>
<evidence type="ECO:0000256" key="3">
    <source>
        <dbReference type="ARBA" id="ARBA00035294"/>
    </source>
</evidence>
<feature type="compositionally biased region" description="Pro residues" evidence="5">
    <location>
        <begin position="144"/>
        <end position="155"/>
    </location>
</feature>
<dbReference type="InterPro" id="IPR035980">
    <property type="entry name" value="Ribosomal_bS6_sf"/>
</dbReference>
<proteinExistence type="inferred from homology"/>
<evidence type="ECO:0000256" key="5">
    <source>
        <dbReference type="SAM" id="MobiDB-lite"/>
    </source>
</evidence>
<dbReference type="GO" id="GO:0005840">
    <property type="term" value="C:ribosome"/>
    <property type="evidence" value="ECO:0007669"/>
    <property type="project" value="UniProtKB-KW"/>
</dbReference>
<reference evidence="6" key="1">
    <citation type="submission" date="2020-02" db="EMBL/GenBank/DDBJ databases">
        <authorList>
            <person name="Meier V. D."/>
        </authorList>
    </citation>
    <scope>NUCLEOTIDE SEQUENCE</scope>
    <source>
        <strain evidence="6">AVDCRST_MAG69</strain>
    </source>
</reference>
<dbReference type="InterPro" id="IPR014717">
    <property type="entry name" value="Transl_elong_EF1B/ribsomal_bS6"/>
</dbReference>
<comment type="function">
    <text evidence="2 4">Binds together with bS18 to 16S ribosomal RNA.</text>
</comment>
<evidence type="ECO:0000256" key="4">
    <source>
        <dbReference type="HAMAP-Rule" id="MF_00360"/>
    </source>
</evidence>
<keyword evidence="4" id="KW-0694">RNA-binding</keyword>
<dbReference type="Pfam" id="PF01250">
    <property type="entry name" value="Ribosomal_S6"/>
    <property type="match status" value="1"/>
</dbReference>
<dbReference type="GO" id="GO:1990904">
    <property type="term" value="C:ribonucleoprotein complex"/>
    <property type="evidence" value="ECO:0007669"/>
    <property type="project" value="UniProtKB-KW"/>
</dbReference>
<dbReference type="Gene3D" id="3.30.70.60">
    <property type="match status" value="1"/>
</dbReference>
<keyword evidence="4" id="KW-0689">Ribosomal protein</keyword>
<dbReference type="SUPFAM" id="SSF54995">
    <property type="entry name" value="Ribosomal protein S6"/>
    <property type="match status" value="1"/>
</dbReference>
<keyword evidence="4" id="KW-0687">Ribonucleoprotein</keyword>
<keyword evidence="4" id="KW-0699">rRNA-binding</keyword>
<dbReference type="EMBL" id="CADCVP010000132">
    <property type="protein sequence ID" value="CAA9488606.1"/>
    <property type="molecule type" value="Genomic_DNA"/>
</dbReference>
<name>A0A6J4S7Y1_9ACTN</name>
<comment type="similarity">
    <text evidence="1 4">Belongs to the bacterial ribosomal protein bS6 family.</text>
</comment>
<protein>
    <recommendedName>
        <fullName evidence="3 4">Small ribosomal subunit protein bS6</fullName>
    </recommendedName>
</protein>